<proteinExistence type="predicted"/>
<accession>A0ACB0ZYQ6</accession>
<organism evidence="1 2">
    <name type="scientific">Meloidogyne enterolobii</name>
    <name type="common">Root-knot nematode worm</name>
    <name type="synonym">Meloidogyne mayaguensis</name>
    <dbReference type="NCBI Taxonomy" id="390850"/>
    <lineage>
        <taxon>Eukaryota</taxon>
        <taxon>Metazoa</taxon>
        <taxon>Ecdysozoa</taxon>
        <taxon>Nematoda</taxon>
        <taxon>Chromadorea</taxon>
        <taxon>Rhabditida</taxon>
        <taxon>Tylenchina</taxon>
        <taxon>Tylenchomorpha</taxon>
        <taxon>Tylenchoidea</taxon>
        <taxon>Meloidogynidae</taxon>
        <taxon>Meloidogyninae</taxon>
        <taxon>Meloidogyne</taxon>
    </lineage>
</organism>
<evidence type="ECO:0000313" key="2">
    <source>
        <dbReference type="Proteomes" id="UP001497535"/>
    </source>
</evidence>
<sequence>MLLTNFKYFANLNTKNTVQVLFRNLSKAASQQKTSQHYIKKEAKYGAHNYKPIPVVISHGKGCNVWDVDGKSYYDCLSGYSALNQGHCHPRLVKVMQDQCQLLTLTSRAFYTNALGEYAEYLTKLFGYQKMMPMNSGKNIVVGPHYKISPELDNLRFRAPIIF</sequence>
<comment type="caution">
    <text evidence="1">The sequence shown here is derived from an EMBL/GenBank/DDBJ whole genome shotgun (WGS) entry which is preliminary data.</text>
</comment>
<keyword evidence="2" id="KW-1185">Reference proteome</keyword>
<reference evidence="1" key="1">
    <citation type="submission" date="2023-11" db="EMBL/GenBank/DDBJ databases">
        <authorList>
            <person name="Poullet M."/>
        </authorList>
    </citation>
    <scope>NUCLEOTIDE SEQUENCE</scope>
    <source>
        <strain evidence="1">E1834</strain>
    </source>
</reference>
<dbReference type="EMBL" id="CAVMJV010000053">
    <property type="protein sequence ID" value="CAK5084289.1"/>
    <property type="molecule type" value="Genomic_DNA"/>
</dbReference>
<gene>
    <name evidence="1" type="ORF">MENTE1834_LOCUS31679</name>
</gene>
<name>A0ACB0ZYQ6_MELEN</name>
<protein>
    <submittedName>
        <fullName evidence="1">Uncharacterized protein</fullName>
    </submittedName>
</protein>
<evidence type="ECO:0000313" key="1">
    <source>
        <dbReference type="EMBL" id="CAK5084289.1"/>
    </source>
</evidence>
<dbReference type="Proteomes" id="UP001497535">
    <property type="component" value="Unassembled WGS sequence"/>
</dbReference>